<proteinExistence type="predicted"/>
<evidence type="ECO:0000313" key="2">
    <source>
        <dbReference type="EMBL" id="KAL3321274.1"/>
    </source>
</evidence>
<sequence length="438" mass="50002">MAGASAEEREDPHYITVLLLVFNAASIIPGIAASFNKNHYQSQKRRVSSCDEDQEGLSLEYSVEQNENLILAPLLNRNCGIIRNILKKFEQKTQLWLVCEAMQAQEISFADLSKTNLILKRLIFEELKSCAKKPVNGCKNLKSSLNLLTLPNYLFRLGLITWYLCKSIQVFFQTSRIRSKTKEGKLSVCSQLPEVHRYLTWAHKAILQNELLVYGFKESENVTLRSLRHNLDELMSQHSLEDVKHTALLPFKMELAVKYFHSMFGILLQLFPDSIEKCEQLLLCLSEPKIELAQPCYVSSCGSHARPDSINLPVVAVSPIIASAAVKVRAQIIGMPLADARKHISVLIKRPDMQSDLIPWDPPHKDFYLLDEQLSEQQFARNAIELTTWVELTTFKCSDPTLVEICLGFRIQIEKQTHLMPLQDKISFRLMPKTVNIY</sequence>
<gene>
    <name evidence="2" type="primary">INTS4_2</name>
    <name evidence="2" type="ORF">Ciccas_000030</name>
</gene>
<evidence type="ECO:0000313" key="3">
    <source>
        <dbReference type="Proteomes" id="UP001626550"/>
    </source>
</evidence>
<keyword evidence="1" id="KW-0812">Transmembrane</keyword>
<dbReference type="Proteomes" id="UP001626550">
    <property type="component" value="Unassembled WGS sequence"/>
</dbReference>
<dbReference type="EMBL" id="JBJKFK010000002">
    <property type="protein sequence ID" value="KAL3321274.1"/>
    <property type="molecule type" value="Genomic_DNA"/>
</dbReference>
<feature type="transmembrane region" description="Helical" evidence="1">
    <location>
        <begin position="14"/>
        <end position="36"/>
    </location>
</feature>
<evidence type="ECO:0000256" key="1">
    <source>
        <dbReference type="SAM" id="Phobius"/>
    </source>
</evidence>
<keyword evidence="1" id="KW-1133">Transmembrane helix</keyword>
<protein>
    <submittedName>
        <fullName evidence="2">Integrator complex subunit 4</fullName>
    </submittedName>
</protein>
<dbReference type="AlphaFoldDB" id="A0ABD2QP61"/>
<keyword evidence="3" id="KW-1185">Reference proteome</keyword>
<reference evidence="2 3" key="1">
    <citation type="submission" date="2024-11" db="EMBL/GenBank/DDBJ databases">
        <title>Adaptive evolution of stress response genes in parasites aligns with host niche diversity.</title>
        <authorList>
            <person name="Hahn C."/>
            <person name="Resl P."/>
        </authorList>
    </citation>
    <scope>NUCLEOTIDE SEQUENCE [LARGE SCALE GENOMIC DNA]</scope>
    <source>
        <strain evidence="2">EGGRZ-B1_66</strain>
        <tissue evidence="2">Body</tissue>
    </source>
</reference>
<accession>A0ABD2QP61</accession>
<comment type="caution">
    <text evidence="2">The sequence shown here is derived from an EMBL/GenBank/DDBJ whole genome shotgun (WGS) entry which is preliminary data.</text>
</comment>
<organism evidence="2 3">
    <name type="scientific">Cichlidogyrus casuarinus</name>
    <dbReference type="NCBI Taxonomy" id="1844966"/>
    <lineage>
        <taxon>Eukaryota</taxon>
        <taxon>Metazoa</taxon>
        <taxon>Spiralia</taxon>
        <taxon>Lophotrochozoa</taxon>
        <taxon>Platyhelminthes</taxon>
        <taxon>Monogenea</taxon>
        <taxon>Monopisthocotylea</taxon>
        <taxon>Dactylogyridea</taxon>
        <taxon>Ancyrocephalidae</taxon>
        <taxon>Cichlidogyrus</taxon>
    </lineage>
</organism>
<name>A0ABD2QP61_9PLAT</name>
<keyword evidence="1" id="KW-0472">Membrane</keyword>